<dbReference type="RefSeq" id="WP_317015908.1">
    <property type="nucleotide sequence ID" value="NZ_CP136511.1"/>
</dbReference>
<reference evidence="5 6" key="1">
    <citation type="submission" date="2023-10" db="EMBL/GenBank/DDBJ databases">
        <title>Surface-active antibiotics is a multifunctional adaptation for post-fire microbes.</title>
        <authorList>
            <person name="Liu M.D."/>
            <person name="Du Y."/>
            <person name="Koupaei S.K."/>
            <person name="Kim N.R."/>
            <person name="Zhang W."/>
            <person name="Traxler M.F."/>
        </authorList>
    </citation>
    <scope>NUCLEOTIDE SEQUENCE [LARGE SCALE GENOMIC DNA]</scope>
    <source>
        <strain evidence="5 6">F3</strain>
    </source>
</reference>
<evidence type="ECO:0000313" key="6">
    <source>
        <dbReference type="Proteomes" id="UP001302652"/>
    </source>
</evidence>
<evidence type="ECO:0000259" key="4">
    <source>
        <dbReference type="SMART" id="SM00893"/>
    </source>
</evidence>
<dbReference type="PANTHER" id="PTHR43153">
    <property type="entry name" value="ELECTRON TRANSFER FLAVOPROTEIN ALPHA"/>
    <property type="match status" value="1"/>
</dbReference>
<organism evidence="5 6">
    <name type="scientific">Paraburkholderia kirstenboschensis</name>
    <dbReference type="NCBI Taxonomy" id="1245436"/>
    <lineage>
        <taxon>Bacteria</taxon>
        <taxon>Pseudomonadati</taxon>
        <taxon>Pseudomonadota</taxon>
        <taxon>Betaproteobacteria</taxon>
        <taxon>Burkholderiales</taxon>
        <taxon>Burkholderiaceae</taxon>
        <taxon>Paraburkholderia</taxon>
    </lineage>
</organism>
<proteinExistence type="inferred from homology"/>
<dbReference type="InterPro" id="IPR001308">
    <property type="entry name" value="ETF_a/FixB"/>
</dbReference>
<sequence>MTILVIAEHDNAILNRSTHATVGAAALIATFTGVDVHVLVAGHCAWAAAEAATQIAGVSKVIFADLRYTSNVAEATEMTVGRIACSHSRILAPATTDGTRLASRVAARLGVALIDDMTGVLDAETFERAVEVGGASPTARSLGPLNVITVNVDAFDAAASEGGGASIHKIGEQDTHRSQYTAHDERQRTSYGPGQADQRRSARLSQATTFKALSDKLEIAVGASRAFHERLRLRRYSCLD</sequence>
<feature type="region of interest" description="Disordered" evidence="3">
    <location>
        <begin position="165"/>
        <end position="201"/>
    </location>
</feature>
<dbReference type="EMBL" id="CP136511">
    <property type="protein sequence ID" value="WOD14126.1"/>
    <property type="molecule type" value="Genomic_DNA"/>
</dbReference>
<accession>A0ABZ0EA47</accession>
<name>A0ABZ0EA47_9BURK</name>
<evidence type="ECO:0000256" key="1">
    <source>
        <dbReference type="ARBA" id="ARBA00005817"/>
    </source>
</evidence>
<dbReference type="SUPFAM" id="SSF52402">
    <property type="entry name" value="Adenine nucleotide alpha hydrolases-like"/>
    <property type="match status" value="1"/>
</dbReference>
<dbReference type="Gene3D" id="3.40.50.620">
    <property type="entry name" value="HUPs"/>
    <property type="match status" value="1"/>
</dbReference>
<dbReference type="PANTHER" id="PTHR43153:SF1">
    <property type="entry name" value="ELECTRON TRANSFER FLAVOPROTEIN SUBUNIT ALPHA, MITOCHONDRIAL"/>
    <property type="match status" value="1"/>
</dbReference>
<comment type="similarity">
    <text evidence="1">Belongs to the ETF alpha-subunit/FixB family.</text>
</comment>
<evidence type="ECO:0000313" key="5">
    <source>
        <dbReference type="EMBL" id="WOD14126.1"/>
    </source>
</evidence>
<keyword evidence="6" id="KW-1185">Reference proteome</keyword>
<dbReference type="InterPro" id="IPR014729">
    <property type="entry name" value="Rossmann-like_a/b/a_fold"/>
</dbReference>
<keyword evidence="2" id="KW-0249">Electron transport</keyword>
<dbReference type="Pfam" id="PF01012">
    <property type="entry name" value="ETF"/>
    <property type="match status" value="1"/>
</dbReference>
<evidence type="ECO:0000256" key="3">
    <source>
        <dbReference type="SAM" id="MobiDB-lite"/>
    </source>
</evidence>
<dbReference type="InterPro" id="IPR014730">
    <property type="entry name" value="ETF_a/b_N"/>
</dbReference>
<dbReference type="Proteomes" id="UP001302652">
    <property type="component" value="Chromosome 3"/>
</dbReference>
<keyword evidence="2" id="KW-0813">Transport</keyword>
<feature type="compositionally biased region" description="Basic and acidic residues" evidence="3">
    <location>
        <begin position="169"/>
        <end position="188"/>
    </location>
</feature>
<dbReference type="SMART" id="SM00893">
    <property type="entry name" value="ETF"/>
    <property type="match status" value="1"/>
</dbReference>
<protein>
    <submittedName>
        <fullName evidence="5">Electron transfer flavoprotein subunit alpha/FixB family protein</fullName>
    </submittedName>
</protein>
<evidence type="ECO:0000256" key="2">
    <source>
        <dbReference type="ARBA" id="ARBA00022982"/>
    </source>
</evidence>
<feature type="domain" description="Electron transfer flavoprotein alpha/beta-subunit N-terminal" evidence="4">
    <location>
        <begin position="3"/>
        <end position="189"/>
    </location>
</feature>
<gene>
    <name evidence="5" type="ORF">RW095_00960</name>
</gene>